<dbReference type="EMBL" id="OR769223">
    <property type="protein sequence ID" value="WQJ53303.1"/>
    <property type="molecule type" value="Genomic_DNA"/>
</dbReference>
<organism evidence="1 2">
    <name type="scientific">phage Lak_Megaphage_Sonny</name>
    <dbReference type="NCBI Taxonomy" id="3109229"/>
    <lineage>
        <taxon>Viruses</taxon>
        <taxon>Duplodnaviria</taxon>
        <taxon>Heunggongvirae</taxon>
        <taxon>Uroviricota</taxon>
        <taxon>Caudoviricetes</taxon>
        <taxon>Caudoviricetes code 15 clade</taxon>
    </lineage>
</organism>
<proteinExistence type="predicted"/>
<keyword evidence="2" id="KW-1185">Reference proteome</keyword>
<accession>A0ABZ0Z2B2</accession>
<name>A0ABZ0Z2B2_9CAUD</name>
<reference evidence="1 2" key="1">
    <citation type="submission" date="2023-11" db="EMBL/GenBank/DDBJ databases">
        <authorList>
            <person name="Cook R."/>
            <person name="Crisci M."/>
            <person name="Pye H."/>
            <person name="Adriaenssens E."/>
            <person name="Santini J."/>
        </authorList>
    </citation>
    <scope>NUCLEOTIDE SEQUENCE [LARGE SCALE GENOMIC DNA]</scope>
    <source>
        <strain evidence="1">Lak_Megaphage_Sonny</strain>
    </source>
</reference>
<protein>
    <submittedName>
        <fullName evidence="1">Uncharacterized protein</fullName>
    </submittedName>
</protein>
<sequence>MDSLVNRAYNYAKLHVVNSDYQKGFSDGSFHGYQDGAIDQTDIIISNTIKWINENLKDFLYTNTDGRVGFEKWEDDYKRDIKNF</sequence>
<dbReference type="Proteomes" id="UP001358193">
    <property type="component" value="Segment"/>
</dbReference>
<evidence type="ECO:0000313" key="2">
    <source>
        <dbReference type="Proteomes" id="UP001358193"/>
    </source>
</evidence>
<evidence type="ECO:0000313" key="1">
    <source>
        <dbReference type="EMBL" id="WQJ53303.1"/>
    </source>
</evidence>